<accession>A0AAN0PB09</accession>
<name>A0AAN0PB09_ACISD</name>
<gene>
    <name evidence="1" type="ordered locus">AOLE_16035</name>
</gene>
<reference evidence="1 2" key="1">
    <citation type="journal article" date="2010" name="J. Bacteriol.">
        <title>Complete genome sequence of the diesel-degrading Acinetobacter sp. strain DR1.</title>
        <authorList>
            <person name="Jung J."/>
            <person name="Baek J.H."/>
            <person name="Park W."/>
        </authorList>
    </citation>
    <scope>NUCLEOTIDE SEQUENCE [LARGE SCALE GENOMIC DNA]</scope>
    <source>
        <strain evidence="2">JCM 16667 / KCTC 23045 / DR1</strain>
    </source>
</reference>
<dbReference type="RefSeq" id="WP_013198860.1">
    <property type="nucleotide sequence ID" value="NC_014259.1"/>
</dbReference>
<dbReference type="KEGG" id="acd:AOLE_16035"/>
<evidence type="ECO:0000313" key="1">
    <source>
        <dbReference type="EMBL" id="ADI92094.1"/>
    </source>
</evidence>
<organism evidence="1 2">
    <name type="scientific">Acinetobacter oleivorans (strain JCM 16667 / KCTC 23045 / DR1)</name>
    <dbReference type="NCBI Taxonomy" id="436717"/>
    <lineage>
        <taxon>Bacteria</taxon>
        <taxon>Pseudomonadati</taxon>
        <taxon>Pseudomonadota</taxon>
        <taxon>Gammaproteobacteria</taxon>
        <taxon>Moraxellales</taxon>
        <taxon>Moraxellaceae</taxon>
        <taxon>Acinetobacter</taxon>
    </lineage>
</organism>
<dbReference type="GeneID" id="9383636"/>
<dbReference type="EMBL" id="CP002080">
    <property type="protein sequence ID" value="ADI92094.1"/>
    <property type="molecule type" value="Genomic_DNA"/>
</dbReference>
<proteinExistence type="predicted"/>
<protein>
    <submittedName>
        <fullName evidence="1">Uncharacterized protein</fullName>
    </submittedName>
</protein>
<evidence type="ECO:0000313" key="2">
    <source>
        <dbReference type="Proteomes" id="UP000000392"/>
    </source>
</evidence>
<sequence length="233" mass="27137">MTFILAIQLNDSIIVAVDNKRVTVNETLDVELSTTHYSKLYAWEQGIITGTGESRVVQQSVDIFKNIAKSKLITLPECLDISKRIRTLELGQDLDQVHNGKLLCTSYSQSGAQLYKIERFDKTSQHTLKKVSPMEIIIWLFHPNVELIADNLNSLYFDLKDYSYFSNQVDWINYYINRLTPIYQKQSEVDPFMSQSFDIFFQTKDEHFFGHIPNTQNIPLSFQQVFKKNSYIK</sequence>
<dbReference type="Proteomes" id="UP000000392">
    <property type="component" value="Chromosome"/>
</dbReference>
<dbReference type="AlphaFoldDB" id="A0AAN0PB09"/>